<keyword evidence="3" id="KW-1185">Reference proteome</keyword>
<accession>A0ABR0RWI4</accession>
<comment type="caution">
    <text evidence="2">The sequence shown here is derived from an EMBL/GenBank/DDBJ whole genome shotgun (WGS) entry which is preliminary data.</text>
</comment>
<proteinExistence type="predicted"/>
<dbReference type="Proteomes" id="UP001334248">
    <property type="component" value="Unassembled WGS sequence"/>
</dbReference>
<feature type="compositionally biased region" description="Polar residues" evidence="1">
    <location>
        <begin position="66"/>
        <end position="82"/>
    </location>
</feature>
<gene>
    <name evidence="2" type="ORF">PMZ80_003881</name>
</gene>
<evidence type="ECO:0000256" key="1">
    <source>
        <dbReference type="SAM" id="MobiDB-lite"/>
    </source>
</evidence>
<sequence length="353" mass="39981">MTTNSRTSTYGIDDSLSPKDRELFSLFLQYPEIDFDSDETGTPSNEPDATQSVELDSSPAAERDSNASTLIDHSSSESTLTTPARHYDEDGEHCNDDSRGHWDEFVQLMQQSNLPQECLQYYTALGQAIVNIGSDLFSTVRPNNPHPALQTASWLLKNIKYSSTQAAAQVEAINKLTALVAFNVTPTGPHLWTTYMQRAKLITANLALPSKHEADLINSLVFMYDVYVYNEFIQTLGLNLIDEHTGAVLNNIYHTLMAWTHNYKIWCKGMAELRHKYMRPLIDEFTKHSDAQDELNDFQERITKAKQALTRPIDSTVDLSEKVVQTLNLSARRKDGATGLKRSRTRYKREHTL</sequence>
<reference evidence="2 3" key="1">
    <citation type="journal article" date="2023" name="Res Sq">
        <title>Genomic and morphological characterization of Knufia obscura isolated from the Mars 2020 spacecraft assembly facility.</title>
        <authorList>
            <person name="Chander A.M."/>
            <person name="Teixeira M.M."/>
            <person name="Singh N.K."/>
            <person name="Williams M.P."/>
            <person name="Parker C.W."/>
            <person name="Leo P."/>
            <person name="Stajich J.E."/>
            <person name="Torok T."/>
            <person name="Tighe S."/>
            <person name="Mason C.E."/>
            <person name="Venkateswaran K."/>
        </authorList>
    </citation>
    <scope>NUCLEOTIDE SEQUENCE [LARGE SCALE GENOMIC DNA]</scope>
    <source>
        <strain evidence="2 3">CCFEE 5817</strain>
    </source>
</reference>
<dbReference type="EMBL" id="JAVHJV010000003">
    <property type="protein sequence ID" value="KAK5944598.1"/>
    <property type="molecule type" value="Genomic_DNA"/>
</dbReference>
<name>A0ABR0RWI4_9EURO</name>
<evidence type="ECO:0000313" key="2">
    <source>
        <dbReference type="EMBL" id="KAK5944598.1"/>
    </source>
</evidence>
<evidence type="ECO:0000313" key="3">
    <source>
        <dbReference type="Proteomes" id="UP001334248"/>
    </source>
</evidence>
<feature type="compositionally biased region" description="Polar residues" evidence="1">
    <location>
        <begin position="40"/>
        <end position="55"/>
    </location>
</feature>
<dbReference type="GeneID" id="89997330"/>
<feature type="region of interest" description="Disordered" evidence="1">
    <location>
        <begin position="34"/>
        <end position="95"/>
    </location>
</feature>
<organism evidence="2 3">
    <name type="scientific">Knufia obscura</name>
    <dbReference type="NCBI Taxonomy" id="1635080"/>
    <lineage>
        <taxon>Eukaryota</taxon>
        <taxon>Fungi</taxon>
        <taxon>Dikarya</taxon>
        <taxon>Ascomycota</taxon>
        <taxon>Pezizomycotina</taxon>
        <taxon>Eurotiomycetes</taxon>
        <taxon>Chaetothyriomycetidae</taxon>
        <taxon>Chaetothyriales</taxon>
        <taxon>Trichomeriaceae</taxon>
        <taxon>Knufia</taxon>
    </lineage>
</organism>
<protein>
    <submittedName>
        <fullName evidence="2">Uncharacterized protein</fullName>
    </submittedName>
</protein>
<feature type="compositionally biased region" description="Basic and acidic residues" evidence="1">
    <location>
        <begin position="85"/>
        <end position="95"/>
    </location>
</feature>
<dbReference type="RefSeq" id="XP_064732688.1">
    <property type="nucleotide sequence ID" value="XM_064872308.1"/>
</dbReference>